<dbReference type="PANTHER" id="PTHR36108:SF13">
    <property type="entry name" value="COLOSSIN-B-RELATED"/>
    <property type="match status" value="1"/>
</dbReference>
<evidence type="ECO:0000313" key="8">
    <source>
        <dbReference type="Proteomes" id="UP000306241"/>
    </source>
</evidence>
<evidence type="ECO:0000256" key="4">
    <source>
        <dbReference type="SAM" id="MobiDB-lite"/>
    </source>
</evidence>
<feature type="chain" id="PRO_5039398747" evidence="6">
    <location>
        <begin position="24"/>
        <end position="509"/>
    </location>
</feature>
<dbReference type="EMBL" id="LR594052">
    <property type="protein sequence ID" value="VTT44329.1"/>
    <property type="molecule type" value="Genomic_DNA"/>
</dbReference>
<evidence type="ECO:0000256" key="5">
    <source>
        <dbReference type="SAM" id="Phobius"/>
    </source>
</evidence>
<keyword evidence="5" id="KW-0812">Transmembrane</keyword>
<accession>A0A4V6LYY6</accession>
<dbReference type="NCBIfam" id="TIGR01167">
    <property type="entry name" value="LPXTG_anchor"/>
    <property type="match status" value="1"/>
</dbReference>
<organism evidence="7 8">
    <name type="scientific">Streptococcus porcinus</name>
    <dbReference type="NCBI Taxonomy" id="1340"/>
    <lineage>
        <taxon>Bacteria</taxon>
        <taxon>Bacillati</taxon>
        <taxon>Bacillota</taxon>
        <taxon>Bacilli</taxon>
        <taxon>Lactobacillales</taxon>
        <taxon>Streptococcaceae</taxon>
        <taxon>Streptococcus</taxon>
    </lineage>
</organism>
<proteinExistence type="inferred from homology"/>
<dbReference type="OrthoDB" id="2217579at2"/>
<evidence type="ECO:0000313" key="7">
    <source>
        <dbReference type="EMBL" id="VTT44329.1"/>
    </source>
</evidence>
<evidence type="ECO:0000256" key="6">
    <source>
        <dbReference type="SAM" id="SignalP"/>
    </source>
</evidence>
<feature type="region of interest" description="Disordered" evidence="4">
    <location>
        <begin position="406"/>
        <end position="433"/>
    </location>
</feature>
<dbReference type="AlphaFoldDB" id="A0A4V6LYY6"/>
<keyword evidence="3 6" id="KW-0732">Signal</keyword>
<keyword evidence="5" id="KW-1133">Transmembrane helix</keyword>
<dbReference type="Proteomes" id="UP000306241">
    <property type="component" value="Chromosome"/>
</dbReference>
<feature type="transmembrane region" description="Helical" evidence="5">
    <location>
        <begin position="479"/>
        <end position="501"/>
    </location>
</feature>
<reference evidence="7 8" key="1">
    <citation type="submission" date="2019-05" db="EMBL/GenBank/DDBJ databases">
        <authorList>
            <consortium name="Pathogen Informatics"/>
        </authorList>
    </citation>
    <scope>NUCLEOTIDE SEQUENCE [LARGE SCALE GENOMIC DNA]</scope>
    <source>
        <strain evidence="7 8">NCTC10924</strain>
    </source>
</reference>
<evidence type="ECO:0000256" key="1">
    <source>
        <dbReference type="ARBA" id="ARBA00007257"/>
    </source>
</evidence>
<keyword evidence="5" id="KW-0472">Membrane</keyword>
<keyword evidence="2" id="KW-0964">Secreted</keyword>
<name>A0A4V6LYY6_STRPO</name>
<evidence type="ECO:0000256" key="3">
    <source>
        <dbReference type="ARBA" id="ARBA00022729"/>
    </source>
</evidence>
<gene>
    <name evidence="7" type="ORF">NCTC10924_01082</name>
</gene>
<dbReference type="PANTHER" id="PTHR36108">
    <property type="entry name" value="COLOSSIN-B-RELATED"/>
    <property type="match status" value="1"/>
</dbReference>
<feature type="signal peptide" evidence="6">
    <location>
        <begin position="1"/>
        <end position="23"/>
    </location>
</feature>
<dbReference type="SUPFAM" id="SSF49478">
    <property type="entry name" value="Cna protein B-type domain"/>
    <property type="match status" value="1"/>
</dbReference>
<sequence>MKKSQFIHSSILSLVTVATLTLAHPKLISAVQADALNPANINSNQVSGFTFTATVLDTNGKVLAGKKVQLFDITDASSKVLQELLTDNNGQARFTQLPIGRSISVFVDGKAQGYTLRTSESGSNLAASFTADGVGTVTPTYGTTPLDIYVRNQDGLPLVGKGVDLKDKSGNLIESLTSDANGLVHFTQKLMEGTYYSYYLAGTKYGETIPGSSRTIYLDDSKSQNSFTFTATILGQEGKLVSGKTVELYDITDGQAVKVASKVTTKDGQAVFSDLPVSRNYSVYIDGQNQGYTVRTSQAGSGMAAAFYVNAKGDQTPTYTNIPLTLTVRNQEGQGIANQSVALYNKQGQLIANMTSDSEGKVVFTDKLMQGTFYTVRINNFKMGEATPGNNISLYLKKDQIKTSQPKPVSNALTKASSTKLDQQDHVGQSDSTSNLISSKAAFSTKETTISKGNKASTVGAAIKPVNQAKTQLPKTSEVASSIVSLIGFVIAGATAIILLAKRYQKNLK</sequence>
<protein>
    <submittedName>
        <fullName evidence="7">Cell wall surface anchor family protein</fullName>
    </submittedName>
</protein>
<dbReference type="InterPro" id="IPR013783">
    <property type="entry name" value="Ig-like_fold"/>
</dbReference>
<evidence type="ECO:0000256" key="2">
    <source>
        <dbReference type="ARBA" id="ARBA00022525"/>
    </source>
</evidence>
<dbReference type="Gene3D" id="2.60.40.10">
    <property type="entry name" value="Immunoglobulins"/>
    <property type="match status" value="3"/>
</dbReference>
<dbReference type="RefSeq" id="WP_003084907.1">
    <property type="nucleotide sequence ID" value="NZ_CP070236.1"/>
</dbReference>
<comment type="similarity">
    <text evidence="1">Belongs to the serine-aspartate repeat-containing protein (SDr) family.</text>
</comment>